<evidence type="ECO:0000313" key="2">
    <source>
        <dbReference type="Proteomes" id="UP000001933"/>
    </source>
</evidence>
<dbReference type="Proteomes" id="UP000001933">
    <property type="component" value="Chromosome"/>
</dbReference>
<evidence type="ECO:0000313" key="1">
    <source>
        <dbReference type="EMBL" id="ABC78571.1"/>
    </source>
</evidence>
<dbReference type="AlphaFoldDB" id="Q2LWV9"/>
<organism evidence="1 2">
    <name type="scientific">Syntrophus aciditrophicus (strain SB)</name>
    <dbReference type="NCBI Taxonomy" id="56780"/>
    <lineage>
        <taxon>Bacteria</taxon>
        <taxon>Pseudomonadati</taxon>
        <taxon>Thermodesulfobacteriota</taxon>
        <taxon>Syntrophia</taxon>
        <taxon>Syntrophales</taxon>
        <taxon>Syntrophaceae</taxon>
        <taxon>Syntrophus</taxon>
    </lineage>
</organism>
<reference evidence="1 2" key="1">
    <citation type="journal article" date="2007" name="Proc. Natl. Acad. Sci. U.S.A.">
        <title>The genome of Syntrophus aciditrophicus: life at the thermodynamic limit of microbial growth.</title>
        <authorList>
            <person name="McInerney M.J."/>
            <person name="Rohlin L."/>
            <person name="Mouttaki H."/>
            <person name="Kim U."/>
            <person name="Krupp R.S."/>
            <person name="Rios-Hernandez L."/>
            <person name="Sieber J."/>
            <person name="Struchtemeyer C.G."/>
            <person name="Bhattacharyya A."/>
            <person name="Campbell J.W."/>
            <person name="Gunsalus R.P."/>
        </authorList>
    </citation>
    <scope>NUCLEOTIDE SEQUENCE [LARGE SCALE GENOMIC DNA]</scope>
    <source>
        <strain evidence="1 2">SB</strain>
    </source>
</reference>
<sequence>MVNVERWVGTFKQPAPHKKGEFKTIHKTPSITQTGIGHKNSIAVESFPETERIADCPG</sequence>
<gene>
    <name evidence="1" type="ORF">SYN_01805</name>
</gene>
<dbReference type="HOGENOM" id="CLU_2977617_0_0_7"/>
<dbReference type="InParanoid" id="Q2LWV9"/>
<dbReference type="EMBL" id="CP000252">
    <property type="protein sequence ID" value="ABC78571.1"/>
    <property type="molecule type" value="Genomic_DNA"/>
</dbReference>
<name>Q2LWV9_SYNAS</name>
<accession>Q2LWV9</accession>
<protein>
    <submittedName>
        <fullName evidence="1">Hypothetical cytosolic protein</fullName>
    </submittedName>
</protein>
<keyword evidence="2" id="KW-1185">Reference proteome</keyword>
<proteinExistence type="predicted"/>
<dbReference type="KEGG" id="sat:SYN_01805"/>